<name>A0A061AWF4_RHOTO</name>
<dbReference type="InterPro" id="IPR052456">
    <property type="entry name" value="CTLH_complex_component"/>
</dbReference>
<feature type="region of interest" description="Disordered" evidence="2">
    <location>
        <begin position="622"/>
        <end position="652"/>
    </location>
</feature>
<dbReference type="Gene3D" id="2.60.120.260">
    <property type="entry name" value="Galactose-binding domain-like"/>
    <property type="match status" value="1"/>
</dbReference>
<feature type="compositionally biased region" description="Low complexity" evidence="2">
    <location>
        <begin position="683"/>
        <end position="692"/>
    </location>
</feature>
<dbReference type="Gene3D" id="2.120.10.80">
    <property type="entry name" value="Kelch-type beta propeller"/>
    <property type="match status" value="2"/>
</dbReference>
<dbReference type="PANTHER" id="PTHR15526">
    <property type="entry name" value="MUSKELIN"/>
    <property type="match status" value="1"/>
</dbReference>
<dbReference type="InterPro" id="IPR006652">
    <property type="entry name" value="Kelch_1"/>
</dbReference>
<dbReference type="Pfam" id="PF06588">
    <property type="entry name" value="Muskelin_N"/>
    <property type="match status" value="1"/>
</dbReference>
<feature type="compositionally biased region" description="Polar residues" evidence="2">
    <location>
        <begin position="314"/>
        <end position="325"/>
    </location>
</feature>
<feature type="compositionally biased region" description="Acidic residues" evidence="2">
    <location>
        <begin position="411"/>
        <end position="426"/>
    </location>
</feature>
<dbReference type="PANTHER" id="PTHR15526:SF5">
    <property type="entry name" value="MUSKELIN"/>
    <property type="match status" value="1"/>
</dbReference>
<accession>A0A061AWF4</accession>
<reference evidence="4" key="1">
    <citation type="journal article" date="2014" name="Genome Announc.">
        <title>Draft genome sequence of Rhodosporidium toruloides CECT1137, an oleaginous yeast of biotechnological interest.</title>
        <authorList>
            <person name="Morin N."/>
            <person name="Calcas X."/>
            <person name="Devillers H."/>
            <person name="Durrens P."/>
            <person name="Sherman D.J."/>
            <person name="Nicaud J.-M."/>
            <person name="Neuveglise C."/>
        </authorList>
    </citation>
    <scope>NUCLEOTIDE SEQUENCE</scope>
    <source>
        <strain evidence="4">CECT1137</strain>
    </source>
</reference>
<evidence type="ECO:0000313" key="4">
    <source>
        <dbReference type="EMBL" id="CDR41508.1"/>
    </source>
</evidence>
<protein>
    <submittedName>
        <fullName evidence="4">RHTO0S06e02476g1_1</fullName>
    </submittedName>
</protein>
<feature type="compositionally biased region" description="Basic and acidic residues" evidence="2">
    <location>
        <begin position="41"/>
        <end position="50"/>
    </location>
</feature>
<proteinExistence type="predicted"/>
<organism evidence="4">
    <name type="scientific">Rhodotorula toruloides</name>
    <name type="common">Yeast</name>
    <name type="synonym">Rhodosporidium toruloides</name>
    <dbReference type="NCBI Taxonomy" id="5286"/>
    <lineage>
        <taxon>Eukaryota</taxon>
        <taxon>Fungi</taxon>
        <taxon>Dikarya</taxon>
        <taxon>Basidiomycota</taxon>
        <taxon>Pucciniomycotina</taxon>
        <taxon>Microbotryomycetes</taxon>
        <taxon>Sporidiobolales</taxon>
        <taxon>Sporidiobolaceae</taxon>
        <taxon>Rhodotorula</taxon>
    </lineage>
</organism>
<feature type="region of interest" description="Disordered" evidence="2">
    <location>
        <begin position="372"/>
        <end position="392"/>
    </location>
</feature>
<dbReference type="GO" id="GO:0005737">
    <property type="term" value="C:cytoplasm"/>
    <property type="evidence" value="ECO:0007669"/>
    <property type="project" value="TreeGrafter"/>
</dbReference>
<feature type="region of interest" description="Disordered" evidence="2">
    <location>
        <begin position="683"/>
        <end position="702"/>
    </location>
</feature>
<evidence type="ECO:0000256" key="2">
    <source>
        <dbReference type="SAM" id="MobiDB-lite"/>
    </source>
</evidence>
<feature type="region of interest" description="Disordered" evidence="2">
    <location>
        <begin position="311"/>
        <end position="330"/>
    </location>
</feature>
<feature type="compositionally biased region" description="Basic and acidic residues" evidence="2">
    <location>
        <begin position="375"/>
        <end position="384"/>
    </location>
</feature>
<dbReference type="OrthoDB" id="10052615at2759"/>
<dbReference type="InterPro" id="IPR010565">
    <property type="entry name" value="Muskelin_N"/>
</dbReference>
<dbReference type="EMBL" id="LK052941">
    <property type="protein sequence ID" value="CDR41508.1"/>
    <property type="molecule type" value="Genomic_DNA"/>
</dbReference>
<gene>
    <name evidence="4" type="ORF">RHTO0S_06e02476g</name>
</gene>
<feature type="domain" description="Muskelin N-terminal" evidence="3">
    <location>
        <begin position="20"/>
        <end position="198"/>
    </location>
</feature>
<feature type="compositionally biased region" description="Polar residues" evidence="2">
    <location>
        <begin position="448"/>
        <end position="457"/>
    </location>
</feature>
<feature type="compositionally biased region" description="Basic and acidic residues" evidence="2">
    <location>
        <begin position="624"/>
        <end position="636"/>
    </location>
</feature>
<evidence type="ECO:0000256" key="1">
    <source>
        <dbReference type="ARBA" id="ARBA00022737"/>
    </source>
</evidence>
<feature type="region of interest" description="Disordered" evidence="2">
    <location>
        <begin position="39"/>
        <end position="84"/>
    </location>
</feature>
<feature type="region of interest" description="Disordered" evidence="2">
    <location>
        <begin position="408"/>
        <end position="459"/>
    </location>
</feature>
<dbReference type="InterPro" id="IPR015915">
    <property type="entry name" value="Kelch-typ_b-propeller"/>
</dbReference>
<dbReference type="AlphaFoldDB" id="A0A061AWF4"/>
<evidence type="ECO:0000259" key="3">
    <source>
        <dbReference type="Pfam" id="PF06588"/>
    </source>
</evidence>
<sequence>MTDPAAWDATRLLQTPPNPRLSYVVHSVSGYHASFHPSHILVDKPTDDSSRWTAPSPEDRRQQARRTAGVGTGPSSAGTNPARRREPEWIIVELEQVAILRTVGFGKTTKPHPCNLADFTLWGGLTPDPLSMEPLLEGGLKNDAMPERFEVPIEVGGKRGKAPLPIKYLKIDCHVAANANYSISIWHLFLEGYLPPSSPSPLSPLPPASTLVSLYTSHRSRTTNHLILAHLRRLGPRSQGIRAFDLLYDSLDTITRDTFESPLCRELHEKLVREGEWEEAERILDRGEEGGLFREWTPGGGKGRTVAKWEPLSPSRSTAQATHSWPTGRGGHAMVRVGRKILLFGGWDGSRDLGDLWEWDLTAPDGGWRCLDSGEETKAKDQRPGPRSCHQMVVDESEGWVYLLGGRKDEEEAEDDDDVAMAEDLDDRPRRPRRPSTSVPSAEHTPTHPGSMTSLHGSSKEDRWKSDFWRYKAVGPGRGEWELISEDTRRDGGPALLFDHAMALHSPTSRLFVFGGKNQPFEPSARDELSTSSDADPTKTRYSGLWCYDLRRKKWSHLLGDPRPPPGSTTPSTLSSDRLLSRAGHALLLDPSPRHPTLYVYSGQRNEQYLEDLWAIRLASVDGSGERGRPGKREEGDAREDDEDDPWWRQGTVLDFPFPSSSGSSLSSAAAAASRSLVDLSALPASPESSPSRVGGGTSVSSMSRPTILQICRLWPPPPTSSPHPTLTSSPTPPPGFTQRLVLDSHTDSWTLLTGLIRSLPPSASYGGGMAYANETRESCLPGVWRRTRAPGQTRGEGKSWRWERLQEERGAGAVSADQAGDGAVPAGRFAAQIVFDPLRHETYLFGGHSDVRGPVEHRLSDMWMLRIIEPTPGEALRLAKFLVRKQRFNELCKTAPTVIALQYLQNDLSSVVDHSSSSESASFRRCMAALLSAPPSMNVDAALDGSCELPSQAAVNACAAEVYRDRHKLWEEICRFFPNEERQPEEDLDDTSRLLRVWQMTGRRC</sequence>
<dbReference type="SUPFAM" id="SSF117281">
    <property type="entry name" value="Kelch motif"/>
    <property type="match status" value="1"/>
</dbReference>
<feature type="region of interest" description="Disordered" evidence="2">
    <location>
        <begin position="716"/>
        <end position="737"/>
    </location>
</feature>
<keyword evidence="1" id="KW-0677">Repeat</keyword>
<dbReference type="Pfam" id="PF01344">
    <property type="entry name" value="Kelch_1"/>
    <property type="match status" value="1"/>
</dbReference>